<comment type="similarity">
    <text evidence="1">Belongs to the acyl-ACP thioesterase family.</text>
</comment>
<dbReference type="STRING" id="537007.BLAHAN_05993"/>
<evidence type="ECO:0000256" key="6">
    <source>
        <dbReference type="ARBA" id="ARBA00023098"/>
    </source>
</evidence>
<dbReference type="Gene3D" id="3.10.129.10">
    <property type="entry name" value="Hotdog Thioesterase"/>
    <property type="match status" value="1"/>
</dbReference>
<sequence length="238" mass="27811">MIMKYSFDSRIRFSETGENKCLTLNGIINYFQDCSTFQSEDIGVGMKFLEERHQVWVLSAWQIVVERYPKLCEKVTISTWPYEFKHFLGKRNFAMEDENGNKVAYANALWTLLDLNTGHPVNVDETQIKAYVLEEKLDMEYAPRKIRMPKDYKEFPSFQVKVHHLDTNHHVNNGQYVLMAQEYIPADFAVKQMRAEYKSQAVLDSVIIPKVHEDEENGIYTVSLDSPDGETYAIVEFR</sequence>
<feature type="domain" description="Acyl-ACP thioesterase N-terminal hotdog" evidence="8">
    <location>
        <begin position="8"/>
        <end position="129"/>
    </location>
</feature>
<dbReference type="SUPFAM" id="SSF54637">
    <property type="entry name" value="Thioesterase/thiol ester dehydrase-isomerase"/>
    <property type="match status" value="2"/>
</dbReference>
<dbReference type="Pfam" id="PF01643">
    <property type="entry name" value="Acyl-ACP_TE"/>
    <property type="match status" value="1"/>
</dbReference>
<keyword evidence="2" id="KW-0444">Lipid biosynthesis</keyword>
<dbReference type="InterPro" id="IPR049427">
    <property type="entry name" value="Acyl-ACP_TE_C"/>
</dbReference>
<gene>
    <name evidence="10" type="ORF">BLAHAN_05993</name>
</gene>
<proteinExistence type="inferred from homology"/>
<evidence type="ECO:0000313" key="11">
    <source>
        <dbReference type="Proteomes" id="UP000003755"/>
    </source>
</evidence>
<dbReference type="EMBL" id="ABYU02000027">
    <property type="protein sequence ID" value="EEX21256.1"/>
    <property type="molecule type" value="Genomic_DNA"/>
</dbReference>
<dbReference type="InterPro" id="IPR045023">
    <property type="entry name" value="FATA/B"/>
</dbReference>
<comment type="caution">
    <text evidence="10">The sequence shown here is derived from an EMBL/GenBank/DDBJ whole genome shotgun (WGS) entry which is preliminary data.</text>
</comment>
<keyword evidence="3" id="KW-0378">Hydrolase</keyword>
<evidence type="ECO:0000256" key="4">
    <source>
        <dbReference type="ARBA" id="ARBA00022832"/>
    </source>
</evidence>
<dbReference type="Pfam" id="PF20791">
    <property type="entry name" value="Acyl-ACP_TE_C"/>
    <property type="match status" value="1"/>
</dbReference>
<dbReference type="PANTHER" id="PTHR31727">
    <property type="entry name" value="OLEOYL-ACYL CARRIER PROTEIN THIOESTERASE 1, CHLOROPLASTIC"/>
    <property type="match status" value="1"/>
</dbReference>
<accession>C9L9B0</accession>
<keyword evidence="5" id="KW-0809">Transit peptide</keyword>
<protein>
    <submittedName>
        <fullName evidence="10">Acyl-ACP thioesterase</fullName>
    </submittedName>
</protein>
<dbReference type="AlphaFoldDB" id="C9L9B0"/>
<dbReference type="InterPro" id="IPR029069">
    <property type="entry name" value="HotDog_dom_sf"/>
</dbReference>
<dbReference type="eggNOG" id="COG3884">
    <property type="taxonomic scope" value="Bacteria"/>
</dbReference>
<dbReference type="InterPro" id="IPR002864">
    <property type="entry name" value="Acyl-ACP_thioesterase_NHD"/>
</dbReference>
<feature type="domain" description="Acyl-ACP thioesterase-like C-terminal" evidence="9">
    <location>
        <begin position="152"/>
        <end position="219"/>
    </location>
</feature>
<evidence type="ECO:0000313" key="10">
    <source>
        <dbReference type="EMBL" id="EEX21256.1"/>
    </source>
</evidence>
<keyword evidence="11" id="KW-1185">Reference proteome</keyword>
<evidence type="ECO:0000259" key="9">
    <source>
        <dbReference type="Pfam" id="PF20791"/>
    </source>
</evidence>
<dbReference type="PANTHER" id="PTHR31727:SF6">
    <property type="entry name" value="OLEOYL-ACYL CARRIER PROTEIN THIOESTERASE 1, CHLOROPLASTIC"/>
    <property type="match status" value="1"/>
</dbReference>
<keyword evidence="7" id="KW-0275">Fatty acid biosynthesis</keyword>
<dbReference type="HOGENOM" id="CLU_045466_2_1_9"/>
<dbReference type="GO" id="GO:0000036">
    <property type="term" value="F:acyl carrier activity"/>
    <property type="evidence" value="ECO:0007669"/>
    <property type="project" value="TreeGrafter"/>
</dbReference>
<organism evidence="10 11">
    <name type="scientific">Blautia hansenii DSM 20583</name>
    <dbReference type="NCBI Taxonomy" id="537007"/>
    <lineage>
        <taxon>Bacteria</taxon>
        <taxon>Bacillati</taxon>
        <taxon>Bacillota</taxon>
        <taxon>Clostridia</taxon>
        <taxon>Lachnospirales</taxon>
        <taxon>Lachnospiraceae</taxon>
        <taxon>Blautia</taxon>
    </lineage>
</organism>
<evidence type="ECO:0000256" key="5">
    <source>
        <dbReference type="ARBA" id="ARBA00022946"/>
    </source>
</evidence>
<keyword evidence="6" id="KW-0443">Lipid metabolism</keyword>
<dbReference type="GO" id="GO:0016297">
    <property type="term" value="F:fatty acyl-[ACP] hydrolase activity"/>
    <property type="evidence" value="ECO:0007669"/>
    <property type="project" value="InterPro"/>
</dbReference>
<evidence type="ECO:0000256" key="1">
    <source>
        <dbReference type="ARBA" id="ARBA00006500"/>
    </source>
</evidence>
<dbReference type="Proteomes" id="UP000003755">
    <property type="component" value="Unassembled WGS sequence"/>
</dbReference>
<keyword evidence="4" id="KW-0276">Fatty acid metabolism</keyword>
<reference evidence="10" key="1">
    <citation type="submission" date="2009-09" db="EMBL/GenBank/DDBJ databases">
        <authorList>
            <person name="Weinstock G."/>
            <person name="Sodergren E."/>
            <person name="Clifton S."/>
            <person name="Fulton L."/>
            <person name="Fulton B."/>
            <person name="Courtney L."/>
            <person name="Fronick C."/>
            <person name="Harrison M."/>
            <person name="Strong C."/>
            <person name="Farmer C."/>
            <person name="Delahaunty K."/>
            <person name="Markovic C."/>
            <person name="Hall O."/>
            <person name="Minx P."/>
            <person name="Tomlinson C."/>
            <person name="Mitreva M."/>
            <person name="Nelson J."/>
            <person name="Hou S."/>
            <person name="Wollam A."/>
            <person name="Pepin K.H."/>
            <person name="Johnson M."/>
            <person name="Bhonagiri V."/>
            <person name="Nash W.E."/>
            <person name="Warren W."/>
            <person name="Chinwalla A."/>
            <person name="Mardis E.R."/>
            <person name="Wilson R.K."/>
        </authorList>
    </citation>
    <scope>NUCLEOTIDE SEQUENCE [LARGE SCALE GENOMIC DNA]</scope>
    <source>
        <strain evidence="10">DSM 20583</strain>
    </source>
</reference>
<dbReference type="CDD" id="cd00586">
    <property type="entry name" value="4HBT"/>
    <property type="match status" value="1"/>
</dbReference>
<evidence type="ECO:0000256" key="7">
    <source>
        <dbReference type="ARBA" id="ARBA00023160"/>
    </source>
</evidence>
<evidence type="ECO:0000259" key="8">
    <source>
        <dbReference type="Pfam" id="PF01643"/>
    </source>
</evidence>
<name>C9L9B0_BLAHA</name>
<evidence type="ECO:0000256" key="2">
    <source>
        <dbReference type="ARBA" id="ARBA00022516"/>
    </source>
</evidence>
<evidence type="ECO:0000256" key="3">
    <source>
        <dbReference type="ARBA" id="ARBA00022801"/>
    </source>
</evidence>